<feature type="region of interest" description="Disordered" evidence="2">
    <location>
        <begin position="159"/>
        <end position="202"/>
    </location>
</feature>
<organism evidence="3">
    <name type="scientific">bioreactor metagenome</name>
    <dbReference type="NCBI Taxonomy" id="1076179"/>
    <lineage>
        <taxon>unclassified sequences</taxon>
        <taxon>metagenomes</taxon>
        <taxon>ecological metagenomes</taxon>
    </lineage>
</organism>
<accession>A0A644WWN4</accession>
<dbReference type="InterPro" id="IPR012340">
    <property type="entry name" value="NA-bd_OB-fold"/>
</dbReference>
<name>A0A644WWN4_9ZZZZ</name>
<dbReference type="GO" id="GO:0003697">
    <property type="term" value="F:single-stranded DNA binding"/>
    <property type="evidence" value="ECO:0007669"/>
    <property type="project" value="InterPro"/>
</dbReference>
<dbReference type="Pfam" id="PF00436">
    <property type="entry name" value="SSB"/>
    <property type="match status" value="1"/>
</dbReference>
<dbReference type="Gene3D" id="2.40.50.140">
    <property type="entry name" value="Nucleic acid-binding proteins"/>
    <property type="match status" value="1"/>
</dbReference>
<proteinExistence type="predicted"/>
<sequence>MGAGDARARVLRLAGRFVHLAATHKQRRLLAGHREVGGKLMDEQNEQRQERAKLRPRQALVGYIDSEPRLTYGQSGVPRLYARVGVEHFRRDGEDSFVKTGTTFHDMVLFRKTAEEASQKFQQDDRFVAQGYVREFTDQNGNEREEFVATKIGHDMMWTPYTVDRAPQQEAPQREAPGLDRSQAFERDDRPAQQREPAVMSH</sequence>
<evidence type="ECO:0000313" key="3">
    <source>
        <dbReference type="EMBL" id="MPM08209.1"/>
    </source>
</evidence>
<dbReference type="CDD" id="cd04496">
    <property type="entry name" value="SSB_OBF"/>
    <property type="match status" value="1"/>
</dbReference>
<reference evidence="3" key="1">
    <citation type="submission" date="2019-08" db="EMBL/GenBank/DDBJ databases">
        <authorList>
            <person name="Kucharzyk K."/>
            <person name="Murdoch R.W."/>
            <person name="Higgins S."/>
            <person name="Loffler F."/>
        </authorList>
    </citation>
    <scope>NUCLEOTIDE SEQUENCE</scope>
</reference>
<feature type="compositionally biased region" description="Basic and acidic residues" evidence="2">
    <location>
        <begin position="183"/>
        <end position="193"/>
    </location>
</feature>
<dbReference type="AlphaFoldDB" id="A0A644WWN4"/>
<evidence type="ECO:0000256" key="2">
    <source>
        <dbReference type="SAM" id="MobiDB-lite"/>
    </source>
</evidence>
<gene>
    <name evidence="3" type="ORF">SDC9_54521</name>
</gene>
<comment type="caution">
    <text evidence="3">The sequence shown here is derived from an EMBL/GenBank/DDBJ whole genome shotgun (WGS) entry which is preliminary data.</text>
</comment>
<dbReference type="EMBL" id="VSSQ01001425">
    <property type="protein sequence ID" value="MPM08209.1"/>
    <property type="molecule type" value="Genomic_DNA"/>
</dbReference>
<dbReference type="InterPro" id="IPR000424">
    <property type="entry name" value="Primosome_PriB/ssb"/>
</dbReference>
<keyword evidence="1 3" id="KW-0238">DNA-binding</keyword>
<evidence type="ECO:0000256" key="1">
    <source>
        <dbReference type="ARBA" id="ARBA00023125"/>
    </source>
</evidence>
<dbReference type="SUPFAM" id="SSF50249">
    <property type="entry name" value="Nucleic acid-binding proteins"/>
    <property type="match status" value="1"/>
</dbReference>
<dbReference type="PROSITE" id="PS50935">
    <property type="entry name" value="SSB"/>
    <property type="match status" value="1"/>
</dbReference>
<protein>
    <submittedName>
        <fullName evidence="3">Single-stranded DNA-binding protein</fullName>
    </submittedName>
</protein>